<evidence type="ECO:0000259" key="2">
    <source>
        <dbReference type="PROSITE" id="PS50851"/>
    </source>
</evidence>
<comment type="caution">
    <text evidence="3">The sequence shown here is derived from an EMBL/GenBank/DDBJ whole genome shotgun (WGS) entry which is preliminary data.</text>
</comment>
<gene>
    <name evidence="3" type="ORF">UT18_C0001G0044</name>
</gene>
<dbReference type="Gene3D" id="2.30.30.40">
    <property type="entry name" value="SH3 Domains"/>
    <property type="match status" value="1"/>
</dbReference>
<dbReference type="InterPro" id="IPR039315">
    <property type="entry name" value="CheW"/>
</dbReference>
<accession>A0A0G0LWN9</accession>
<dbReference type="InterPro" id="IPR036061">
    <property type="entry name" value="CheW-like_dom_sf"/>
</dbReference>
<dbReference type="GO" id="GO:0007165">
    <property type="term" value="P:signal transduction"/>
    <property type="evidence" value="ECO:0007669"/>
    <property type="project" value="InterPro"/>
</dbReference>
<evidence type="ECO:0000313" key="3">
    <source>
        <dbReference type="EMBL" id="KKQ95457.1"/>
    </source>
</evidence>
<dbReference type="SMART" id="SM00260">
    <property type="entry name" value="CheW"/>
    <property type="match status" value="1"/>
</dbReference>
<dbReference type="AlphaFoldDB" id="A0A0G0LWN9"/>
<dbReference type="Pfam" id="PF01584">
    <property type="entry name" value="CheW"/>
    <property type="match status" value="1"/>
</dbReference>
<evidence type="ECO:0000256" key="1">
    <source>
        <dbReference type="SAM" id="MobiDB-lite"/>
    </source>
</evidence>
<dbReference type="PROSITE" id="PS50851">
    <property type="entry name" value="CHEW"/>
    <property type="match status" value="1"/>
</dbReference>
<feature type="domain" description="CheW-like" evidence="2">
    <location>
        <begin position="112"/>
        <end position="253"/>
    </location>
</feature>
<dbReference type="GO" id="GO:0005829">
    <property type="term" value="C:cytosol"/>
    <property type="evidence" value="ECO:0007669"/>
    <property type="project" value="TreeGrafter"/>
</dbReference>
<proteinExistence type="predicted"/>
<feature type="compositionally biased region" description="Polar residues" evidence="1">
    <location>
        <begin position="31"/>
        <end position="42"/>
    </location>
</feature>
<dbReference type="STRING" id="1618345.UT18_C0001G0044"/>
<dbReference type="PANTHER" id="PTHR22617:SF23">
    <property type="entry name" value="CHEMOTAXIS PROTEIN CHEW"/>
    <property type="match status" value="1"/>
</dbReference>
<feature type="compositionally biased region" description="Basic and acidic residues" evidence="1">
    <location>
        <begin position="1"/>
        <end position="30"/>
    </location>
</feature>
<sequence length="263" mass="28210">MSDKTHDDKKDHAKTHDEKDIKTESAKEESSNPAVESVTQGVVGSEVGGTATPQTSSSKPVVETSAVVESVASVPDPVIAEKPTEAAKAEASKTNINSASINTSSMEDSHETEQVVVFKLGNEEYAAPILEVQEIIPTGDITHFPNVPVYIAGIINVRGTVATVINLSQRFNLTRTQTENIDRYIILTESNKALYGVMVDEVTSVMKIPKSSIKASQGQDSKLSAEYINGVAIVDERVILILNFGQILDEEAITKVAAQAQNS</sequence>
<dbReference type="PANTHER" id="PTHR22617">
    <property type="entry name" value="CHEMOTAXIS SENSOR HISTIDINE KINASE-RELATED"/>
    <property type="match status" value="1"/>
</dbReference>
<dbReference type="Gene3D" id="2.40.50.180">
    <property type="entry name" value="CheA-289, Domain 4"/>
    <property type="match status" value="1"/>
</dbReference>
<dbReference type="SUPFAM" id="SSF50341">
    <property type="entry name" value="CheW-like"/>
    <property type="match status" value="1"/>
</dbReference>
<reference evidence="3 4" key="1">
    <citation type="journal article" date="2015" name="Nature">
        <title>rRNA introns, odd ribosomes, and small enigmatic genomes across a large radiation of phyla.</title>
        <authorList>
            <person name="Brown C.T."/>
            <person name="Hug L.A."/>
            <person name="Thomas B.C."/>
            <person name="Sharon I."/>
            <person name="Castelle C.J."/>
            <person name="Singh A."/>
            <person name="Wilkins M.J."/>
            <person name="Williams K.H."/>
            <person name="Banfield J.F."/>
        </authorList>
    </citation>
    <scope>NUCLEOTIDE SEQUENCE [LARGE SCALE GENOMIC DNA]</scope>
</reference>
<dbReference type="Proteomes" id="UP000034207">
    <property type="component" value="Unassembled WGS sequence"/>
</dbReference>
<feature type="region of interest" description="Disordered" evidence="1">
    <location>
        <begin position="1"/>
        <end position="62"/>
    </location>
</feature>
<dbReference type="InterPro" id="IPR002545">
    <property type="entry name" value="CheW-lke_dom"/>
</dbReference>
<organism evidence="3 4">
    <name type="scientific">candidate division CPR2 bacterium GW2011_GWC2_39_10</name>
    <dbReference type="NCBI Taxonomy" id="1618345"/>
    <lineage>
        <taxon>Bacteria</taxon>
        <taxon>Bacteria division CPR2</taxon>
    </lineage>
</organism>
<dbReference type="EMBL" id="LBVV01000001">
    <property type="protein sequence ID" value="KKQ95457.1"/>
    <property type="molecule type" value="Genomic_DNA"/>
</dbReference>
<protein>
    <submittedName>
        <fullName evidence="3">CheW protein</fullName>
    </submittedName>
</protein>
<evidence type="ECO:0000313" key="4">
    <source>
        <dbReference type="Proteomes" id="UP000034207"/>
    </source>
</evidence>
<dbReference type="GO" id="GO:0006935">
    <property type="term" value="P:chemotaxis"/>
    <property type="evidence" value="ECO:0007669"/>
    <property type="project" value="InterPro"/>
</dbReference>
<name>A0A0G0LWN9_UNCC2</name>